<organism evidence="2 3">
    <name type="scientific">Fontimonas thermophila</name>
    <dbReference type="NCBI Taxonomy" id="1076937"/>
    <lineage>
        <taxon>Bacteria</taxon>
        <taxon>Pseudomonadati</taxon>
        <taxon>Pseudomonadota</taxon>
        <taxon>Gammaproteobacteria</taxon>
        <taxon>Nevskiales</taxon>
        <taxon>Nevskiaceae</taxon>
        <taxon>Fontimonas</taxon>
    </lineage>
</organism>
<gene>
    <name evidence="2" type="ORF">SAMN04488120_103158</name>
</gene>
<dbReference type="AlphaFoldDB" id="A0A1I2IC09"/>
<dbReference type="PROSITE" id="PS51257">
    <property type="entry name" value="PROKAR_LIPOPROTEIN"/>
    <property type="match status" value="1"/>
</dbReference>
<dbReference type="Proteomes" id="UP000199771">
    <property type="component" value="Unassembled WGS sequence"/>
</dbReference>
<keyword evidence="3" id="KW-1185">Reference proteome</keyword>
<reference evidence="2 3" key="1">
    <citation type="submission" date="2016-10" db="EMBL/GenBank/DDBJ databases">
        <authorList>
            <person name="de Groot N.N."/>
        </authorList>
    </citation>
    <scope>NUCLEOTIDE SEQUENCE [LARGE SCALE GENOMIC DNA]</scope>
    <source>
        <strain evidence="2 3">DSM 23609</strain>
    </source>
</reference>
<sequence>MRLLRLCVPLLAAGMLAACGDDDDPPAPQASATARVLAIAAQDDEVGEPFPVNDGAFVFDDTAETTEPVSINR</sequence>
<name>A0A1I2IC09_9GAMM</name>
<dbReference type="RefSeq" id="WP_091532207.1">
    <property type="nucleotide sequence ID" value="NZ_FOOC01000003.1"/>
</dbReference>
<evidence type="ECO:0000313" key="3">
    <source>
        <dbReference type="Proteomes" id="UP000199771"/>
    </source>
</evidence>
<proteinExistence type="predicted"/>
<feature type="signal peptide" evidence="1">
    <location>
        <begin position="1"/>
        <end position="20"/>
    </location>
</feature>
<dbReference type="STRING" id="1076937.SAMN04488120_103158"/>
<keyword evidence="1" id="KW-0732">Signal</keyword>
<dbReference type="EMBL" id="FOOC01000003">
    <property type="protein sequence ID" value="SFF39188.1"/>
    <property type="molecule type" value="Genomic_DNA"/>
</dbReference>
<feature type="chain" id="PRO_5011594991" evidence="1">
    <location>
        <begin position="21"/>
        <end position="73"/>
    </location>
</feature>
<accession>A0A1I2IC09</accession>
<evidence type="ECO:0000256" key="1">
    <source>
        <dbReference type="SAM" id="SignalP"/>
    </source>
</evidence>
<protein>
    <submittedName>
        <fullName evidence="2">Uncharacterized protein</fullName>
    </submittedName>
</protein>
<evidence type="ECO:0000313" key="2">
    <source>
        <dbReference type="EMBL" id="SFF39188.1"/>
    </source>
</evidence>